<protein>
    <submittedName>
        <fullName evidence="1">Uncharacterized protein</fullName>
    </submittedName>
</protein>
<dbReference type="AlphaFoldDB" id="E4N7F0"/>
<name>E4N7F0_KITSK</name>
<dbReference type="EMBL" id="AP010968">
    <property type="protein sequence ID" value="BAJ27131.1"/>
    <property type="molecule type" value="Genomic_DNA"/>
</dbReference>
<dbReference type="PATRIC" id="fig|452652.3.peg.1297"/>
<dbReference type="STRING" id="452652.KSE_13010"/>
<proteinExistence type="predicted"/>
<organism evidence="1 2">
    <name type="scientific">Kitasatospora setae (strain ATCC 33774 / DSM 43861 / JCM 3304 / KCC A-0304 / NBRC 14216 / KM-6054)</name>
    <name type="common">Streptomyces setae</name>
    <dbReference type="NCBI Taxonomy" id="452652"/>
    <lineage>
        <taxon>Bacteria</taxon>
        <taxon>Bacillati</taxon>
        <taxon>Actinomycetota</taxon>
        <taxon>Actinomycetes</taxon>
        <taxon>Kitasatosporales</taxon>
        <taxon>Streptomycetaceae</taxon>
        <taxon>Kitasatospora</taxon>
    </lineage>
</organism>
<dbReference type="KEGG" id="ksk:KSE_13010"/>
<keyword evidence="2" id="KW-1185">Reference proteome</keyword>
<dbReference type="eggNOG" id="ENOG5031Z08">
    <property type="taxonomic scope" value="Bacteria"/>
</dbReference>
<accession>E4N7F0</accession>
<dbReference type="Proteomes" id="UP000007076">
    <property type="component" value="Chromosome"/>
</dbReference>
<evidence type="ECO:0000313" key="1">
    <source>
        <dbReference type="EMBL" id="BAJ27131.1"/>
    </source>
</evidence>
<sequence length="106" mass="11804">MVDVCYRRAGDDVYMIAYIQADRPASVDLYLWLKDGTGSTVLYPADKAVAWTGLAVRSTQVREETRIAVRLTKGAQYFVCFQDFPAGSPAPKIRNSTTGRQVGFTY</sequence>
<reference evidence="1 2" key="1">
    <citation type="journal article" date="2010" name="DNA Res.">
        <title>Genome sequence of Kitasatospora setae NBRC 14216T: an evolutionary snapshot of the family Streptomycetaceae.</title>
        <authorList>
            <person name="Ichikawa N."/>
            <person name="Oguchi A."/>
            <person name="Ikeda H."/>
            <person name="Ishikawa J."/>
            <person name="Kitani S."/>
            <person name="Watanabe Y."/>
            <person name="Nakamura S."/>
            <person name="Katano Y."/>
            <person name="Kishi E."/>
            <person name="Sasagawa M."/>
            <person name="Ankai A."/>
            <person name="Fukui S."/>
            <person name="Hashimoto Y."/>
            <person name="Kamata S."/>
            <person name="Otoguro M."/>
            <person name="Tanikawa S."/>
            <person name="Nihira T."/>
            <person name="Horinouchi S."/>
            <person name="Ohnishi Y."/>
            <person name="Hayakawa M."/>
            <person name="Kuzuyama T."/>
            <person name="Arisawa A."/>
            <person name="Nomoto F."/>
            <person name="Miura H."/>
            <person name="Takahashi Y."/>
            <person name="Fujita N."/>
        </authorList>
    </citation>
    <scope>NUCLEOTIDE SEQUENCE [LARGE SCALE GENOMIC DNA]</scope>
    <source>
        <strain evidence="2">ATCC 33774 / DSM 43861 / JCM 3304 / KCC A-0304 / NBRC 14216 / KM-6054</strain>
    </source>
</reference>
<evidence type="ECO:0000313" key="2">
    <source>
        <dbReference type="Proteomes" id="UP000007076"/>
    </source>
</evidence>
<dbReference type="HOGENOM" id="CLU_176189_0_0_11"/>
<gene>
    <name evidence="1" type="ordered locus">KSE_13010</name>
</gene>